<sequence>MKIPHSVKISFRSILKNKTQSLISILGLGIGLGCVFLLSLLYIHENSFDSFIPQKENLYRVLRGPVYLTSYPLGSTIKEEIPLVDNYFRYYQDSDVELKNSHHDLVRDKRFAYADTSLFTCLGIKILQGNSSRSEREICISASTANRYFNKENPINQILQVKINNRFLSLRVCGVYEDFPQNSRLYPNFICNLDLIRESLGRHQRYLGHFGKASEVFKDWDHFLFETYLLLNKNADPQNVLRHMQAYKNKTVDEKRRDQDYDLQIVTDIYLHSSALYEITESRTGNATQLKYLLVISLFILLIAVVNYVFLTKAKMENRLKDFGVQKAMGASTKSILKQVLLESNMLSFLSLFPASLVVLWGFPFINNTLERTLGIEVFMIWQSWVVLFLVVIVTGSISGIVIGLTITSRSSVDLIKGIKLKSLKGKGWTNSVLSIHFAIFIILVTGVLIIKKQLHYAQTSSKNIETENVIICEFNSLELSKQYQLITNEVEKIPGVICTAGSSLIPPVNLNMPVTLMYENHKVRFDGLFMGKGMLGLLGVQFLDGFDFGDFHPDQNDENEVIFNESAAKKYKLKVGELFNGFNVRGIVKDFSGHSFHSQIQPMVILQQDPQKMNLFAIKTSGLNNDEIRKKAGEFFSKLSPDVIVNIYTLKEQISEFYKKEQQQVKLLTAFSFFAIILSVMGLLGMVLNAIFLKRKEIGIRKVNGAKTIEILRMLNCDFAKWVIFSFVFACPIAWYAMHKWLENFAYKTELSWWIFVLSGLIAMGIALLTVSFQSWRAATRNPVESLRYE</sequence>
<keyword evidence="4 6" id="KW-1133">Transmembrane helix</keyword>
<protein>
    <submittedName>
        <fullName evidence="9">ABC transporter permease</fullName>
    </submittedName>
</protein>
<dbReference type="PANTHER" id="PTHR30572">
    <property type="entry name" value="MEMBRANE COMPONENT OF TRANSPORTER-RELATED"/>
    <property type="match status" value="1"/>
</dbReference>
<feature type="transmembrane region" description="Helical" evidence="6">
    <location>
        <begin position="720"/>
        <end position="740"/>
    </location>
</feature>
<feature type="transmembrane region" description="Helical" evidence="6">
    <location>
        <begin position="346"/>
        <end position="366"/>
    </location>
</feature>
<evidence type="ECO:0000256" key="6">
    <source>
        <dbReference type="SAM" id="Phobius"/>
    </source>
</evidence>
<keyword evidence="5 6" id="KW-0472">Membrane</keyword>
<comment type="caution">
    <text evidence="9">The sequence shown here is derived from an EMBL/GenBank/DDBJ whole genome shotgun (WGS) entry which is preliminary data.</text>
</comment>
<evidence type="ECO:0000256" key="1">
    <source>
        <dbReference type="ARBA" id="ARBA00004651"/>
    </source>
</evidence>
<keyword evidence="2" id="KW-1003">Cell membrane</keyword>
<dbReference type="Pfam" id="PF02687">
    <property type="entry name" value="FtsX"/>
    <property type="match status" value="2"/>
</dbReference>
<feature type="transmembrane region" description="Helical" evidence="6">
    <location>
        <begin position="21"/>
        <end position="43"/>
    </location>
</feature>
<dbReference type="PANTHER" id="PTHR30572:SF18">
    <property type="entry name" value="ABC-TYPE MACROLIDE FAMILY EXPORT SYSTEM PERMEASE COMPONENT 2"/>
    <property type="match status" value="1"/>
</dbReference>
<feature type="transmembrane region" description="Helical" evidence="6">
    <location>
        <begin position="386"/>
        <end position="407"/>
    </location>
</feature>
<feature type="transmembrane region" description="Helical" evidence="6">
    <location>
        <begin position="668"/>
        <end position="693"/>
    </location>
</feature>
<feature type="domain" description="ABC3 transporter permease C-terminal" evidence="7">
    <location>
        <begin position="671"/>
        <end position="784"/>
    </location>
</feature>
<gene>
    <name evidence="9" type="ORF">EO244_08470</name>
</gene>
<feature type="transmembrane region" description="Helical" evidence="6">
    <location>
        <begin position="292"/>
        <end position="311"/>
    </location>
</feature>
<keyword evidence="10" id="KW-1185">Reference proteome</keyword>
<dbReference type="RefSeq" id="WP_129254233.1">
    <property type="nucleotide sequence ID" value="NZ_SAXA01000006.1"/>
</dbReference>
<name>A0A4V1N065_9BACT</name>
<evidence type="ECO:0000313" key="9">
    <source>
        <dbReference type="EMBL" id="RXQ95075.1"/>
    </source>
</evidence>
<dbReference type="GO" id="GO:0022857">
    <property type="term" value="F:transmembrane transporter activity"/>
    <property type="evidence" value="ECO:0007669"/>
    <property type="project" value="TreeGrafter"/>
</dbReference>
<dbReference type="InterPro" id="IPR003838">
    <property type="entry name" value="ABC3_permease_C"/>
</dbReference>
<feature type="domain" description="MacB-like periplasmic core" evidence="8">
    <location>
        <begin position="21"/>
        <end position="245"/>
    </location>
</feature>
<dbReference type="InterPro" id="IPR025857">
    <property type="entry name" value="MacB_PCD"/>
</dbReference>
<feature type="transmembrane region" description="Helical" evidence="6">
    <location>
        <begin position="428"/>
        <end position="451"/>
    </location>
</feature>
<feature type="transmembrane region" description="Helical" evidence="6">
    <location>
        <begin position="752"/>
        <end position="772"/>
    </location>
</feature>
<dbReference type="EMBL" id="SAXA01000006">
    <property type="protein sequence ID" value="RXQ95075.1"/>
    <property type="molecule type" value="Genomic_DNA"/>
</dbReference>
<reference evidence="9 10" key="1">
    <citation type="submission" date="2019-01" db="EMBL/GenBank/DDBJ databases">
        <title>Ancylomarina salipaludis sp. nov., isolated from a salt marsh.</title>
        <authorList>
            <person name="Yoon J.-H."/>
        </authorList>
    </citation>
    <scope>NUCLEOTIDE SEQUENCE [LARGE SCALE GENOMIC DNA]</scope>
    <source>
        <strain evidence="9 10">SHSM-M15</strain>
    </source>
</reference>
<proteinExistence type="predicted"/>
<dbReference type="AlphaFoldDB" id="A0A4V1N065"/>
<evidence type="ECO:0000259" key="8">
    <source>
        <dbReference type="Pfam" id="PF12704"/>
    </source>
</evidence>
<evidence type="ECO:0000313" key="10">
    <source>
        <dbReference type="Proteomes" id="UP000289703"/>
    </source>
</evidence>
<evidence type="ECO:0000256" key="4">
    <source>
        <dbReference type="ARBA" id="ARBA00022989"/>
    </source>
</evidence>
<comment type="subcellular location">
    <subcellularLocation>
        <location evidence="1">Cell membrane</location>
        <topology evidence="1">Multi-pass membrane protein</topology>
    </subcellularLocation>
</comment>
<dbReference type="Pfam" id="PF12704">
    <property type="entry name" value="MacB_PCD"/>
    <property type="match status" value="1"/>
</dbReference>
<keyword evidence="3 6" id="KW-0812">Transmembrane</keyword>
<evidence type="ECO:0000256" key="3">
    <source>
        <dbReference type="ARBA" id="ARBA00022692"/>
    </source>
</evidence>
<dbReference type="GO" id="GO:0005886">
    <property type="term" value="C:plasma membrane"/>
    <property type="evidence" value="ECO:0007669"/>
    <property type="project" value="UniProtKB-SubCell"/>
</dbReference>
<accession>A0A4V1N065</accession>
<dbReference type="Proteomes" id="UP000289703">
    <property type="component" value="Unassembled WGS sequence"/>
</dbReference>
<evidence type="ECO:0000256" key="2">
    <source>
        <dbReference type="ARBA" id="ARBA00022475"/>
    </source>
</evidence>
<dbReference type="OrthoDB" id="1109446at2"/>
<feature type="domain" description="ABC3 transporter permease C-terminal" evidence="7">
    <location>
        <begin position="295"/>
        <end position="409"/>
    </location>
</feature>
<evidence type="ECO:0000256" key="5">
    <source>
        <dbReference type="ARBA" id="ARBA00023136"/>
    </source>
</evidence>
<evidence type="ECO:0000259" key="7">
    <source>
        <dbReference type="Pfam" id="PF02687"/>
    </source>
</evidence>
<organism evidence="9 10">
    <name type="scientific">Ancylomarina salipaludis</name>
    <dbReference type="NCBI Taxonomy" id="2501299"/>
    <lineage>
        <taxon>Bacteria</taxon>
        <taxon>Pseudomonadati</taxon>
        <taxon>Bacteroidota</taxon>
        <taxon>Bacteroidia</taxon>
        <taxon>Marinilabiliales</taxon>
        <taxon>Marinifilaceae</taxon>
        <taxon>Ancylomarina</taxon>
    </lineage>
</organism>
<dbReference type="InterPro" id="IPR050250">
    <property type="entry name" value="Macrolide_Exporter_MacB"/>
</dbReference>
<dbReference type="PROSITE" id="PS51257">
    <property type="entry name" value="PROKAR_LIPOPROTEIN"/>
    <property type="match status" value="1"/>
</dbReference>